<feature type="transmembrane region" description="Helical" evidence="1">
    <location>
        <begin position="17"/>
        <end position="39"/>
    </location>
</feature>
<gene>
    <name evidence="2" type="ORF">DYY88_21140</name>
</gene>
<dbReference type="InterPro" id="IPR039261">
    <property type="entry name" value="FNR_nucleotide-bd"/>
</dbReference>
<evidence type="ECO:0000256" key="1">
    <source>
        <dbReference type="SAM" id="Phobius"/>
    </source>
</evidence>
<evidence type="ECO:0000313" key="2">
    <source>
        <dbReference type="EMBL" id="RZM75441.1"/>
    </source>
</evidence>
<accession>A0A4Q7E0M5</accession>
<keyword evidence="1" id="KW-1133">Transmembrane helix</keyword>
<dbReference type="AlphaFoldDB" id="A0A4Q7E0M5"/>
<name>A0A4Q7E0M5_9CYAN</name>
<reference evidence="2 3" key="1">
    <citation type="submission" date="2018-11" db="EMBL/GenBank/DDBJ databases">
        <title>Whole genome sequencing of an environmental sample.</title>
        <authorList>
            <person name="Sarangi A.N."/>
            <person name="Singh D."/>
            <person name="Tripathy S."/>
        </authorList>
    </citation>
    <scope>NUCLEOTIDE SEQUENCE [LARGE SCALE GENOMIC DNA]</scope>
    <source>
        <strain evidence="2 3">Lakshadweep</strain>
    </source>
</reference>
<dbReference type="EMBL" id="QVFV01000008">
    <property type="protein sequence ID" value="RZM75441.1"/>
    <property type="molecule type" value="Genomic_DNA"/>
</dbReference>
<protein>
    <submittedName>
        <fullName evidence="2">Uncharacterized protein</fullName>
    </submittedName>
</protein>
<keyword evidence="1" id="KW-0812">Transmembrane</keyword>
<proteinExistence type="predicted"/>
<dbReference type="RefSeq" id="WP_130199550.1">
    <property type="nucleotide sequence ID" value="NZ_QVFV01000008.1"/>
</dbReference>
<evidence type="ECO:0000313" key="3">
    <source>
        <dbReference type="Proteomes" id="UP000292459"/>
    </source>
</evidence>
<dbReference type="SUPFAM" id="SSF52343">
    <property type="entry name" value="Ferredoxin reductase-like, C-terminal NADP-linked domain"/>
    <property type="match status" value="1"/>
</dbReference>
<comment type="caution">
    <text evidence="2">The sequence shown here is derived from an EMBL/GenBank/DDBJ whole genome shotgun (WGS) entry which is preliminary data.</text>
</comment>
<dbReference type="Proteomes" id="UP000292459">
    <property type="component" value="Unassembled WGS sequence"/>
</dbReference>
<sequence length="67" mass="7846">MAAIATLLFYRDFVQNFLLWQIVYVCGLPLMIDAMIQLCRSFGVDGRHQKTAAVDLRDRQRRQQNMV</sequence>
<dbReference type="OrthoDB" id="9806195at2"/>
<keyword evidence="3" id="KW-1185">Reference proteome</keyword>
<organism evidence="2 3">
    <name type="scientific">Leptolyngbya iicbica LK</name>
    <dbReference type="NCBI Taxonomy" id="2294035"/>
    <lineage>
        <taxon>Bacteria</taxon>
        <taxon>Bacillati</taxon>
        <taxon>Cyanobacteriota</taxon>
        <taxon>Cyanophyceae</taxon>
        <taxon>Leptolyngbyales</taxon>
        <taxon>Leptolyngbyaceae</taxon>
        <taxon>Leptolyngbya group</taxon>
        <taxon>Leptolyngbya</taxon>
        <taxon>Leptolyngbya iicbica</taxon>
    </lineage>
</organism>
<keyword evidence="1" id="KW-0472">Membrane</keyword>